<evidence type="ECO:0000313" key="2">
    <source>
        <dbReference type="Proteomes" id="UP001626536"/>
    </source>
</evidence>
<dbReference type="Pfam" id="PF03692">
    <property type="entry name" value="CxxCxxCC"/>
    <property type="match status" value="1"/>
</dbReference>
<keyword evidence="2" id="KW-1185">Reference proteome</keyword>
<protein>
    <submittedName>
        <fullName evidence="1">YkgJ family cysteine cluster protein</fullName>
    </submittedName>
</protein>
<dbReference type="RefSeq" id="WP_407339686.1">
    <property type="nucleotide sequence ID" value="NZ_CP136862.1"/>
</dbReference>
<gene>
    <name evidence="1" type="ORF">RZS28_02755</name>
</gene>
<dbReference type="InterPro" id="IPR005358">
    <property type="entry name" value="Puta_zinc/iron-chelating_dom"/>
</dbReference>
<proteinExistence type="predicted"/>
<evidence type="ECO:0000313" key="1">
    <source>
        <dbReference type="EMBL" id="WOJ90239.1"/>
    </source>
</evidence>
<name>A0ABZ0HUL0_9HYPH</name>
<dbReference type="EMBL" id="CP136862">
    <property type="protein sequence ID" value="WOJ90239.1"/>
    <property type="molecule type" value="Genomic_DNA"/>
</dbReference>
<dbReference type="Proteomes" id="UP001626536">
    <property type="component" value="Chromosome"/>
</dbReference>
<accession>A0ABZ0HUL0</accession>
<organism evidence="1 2">
    <name type="scientific">Methylocapsa polymorpha</name>
    <dbReference type="NCBI Taxonomy" id="3080828"/>
    <lineage>
        <taxon>Bacteria</taxon>
        <taxon>Pseudomonadati</taxon>
        <taxon>Pseudomonadota</taxon>
        <taxon>Alphaproteobacteria</taxon>
        <taxon>Hyphomicrobiales</taxon>
        <taxon>Beijerinckiaceae</taxon>
        <taxon>Methylocapsa</taxon>
    </lineage>
</organism>
<sequence length="246" mass="26779">MAILDQSNPLAFFKTMHRAFGAQLVATPDRQDPIEGLLENAFESFERNVEQPPDCEAAVACRGGCSSCCTIRVAATAPEILLIARTIRSLSQQMADELRHRIAEADRATKRLDELQRMLAGLACPFIDQDLCSIYSVRPLACRGHASFDERACVDALAGRSCDVPISALHMTVRSLVQNSMQAALRDAGLAWATYELNQSLQIALSDEACERGWINGEDVFASAAINDVSLEEMAETFDAIKAVAA</sequence>
<reference evidence="1 2" key="1">
    <citation type="submission" date="2023-10" db="EMBL/GenBank/DDBJ databases">
        <title>Novel methanotroph of the genus Methylocapsa from a subarctic wetland.</title>
        <authorList>
            <person name="Belova S.E."/>
            <person name="Oshkin I.Y."/>
            <person name="Miroshnikov K."/>
            <person name="Dedysh S.N."/>
        </authorList>
    </citation>
    <scope>NUCLEOTIDE SEQUENCE [LARGE SCALE GENOMIC DNA]</scope>
    <source>
        <strain evidence="1 2">RX1</strain>
    </source>
</reference>